<name>A0A1Y1XMQ8_9FUNG</name>
<protein>
    <recommendedName>
        <fullName evidence="4">3D domain-containing protein</fullName>
    </recommendedName>
</protein>
<dbReference type="InParanoid" id="A0A1Y1XMQ8"/>
<proteinExistence type="predicted"/>
<feature type="chain" id="PRO_5013254335" description="3D domain-containing protein" evidence="1">
    <location>
        <begin position="23"/>
        <end position="196"/>
    </location>
</feature>
<dbReference type="OrthoDB" id="5985073at2759"/>
<accession>A0A1Y1XMQ8</accession>
<keyword evidence="3" id="KW-1185">Reference proteome</keyword>
<evidence type="ECO:0000313" key="2">
    <source>
        <dbReference type="EMBL" id="ORX87018.1"/>
    </source>
</evidence>
<dbReference type="CDD" id="cd22785">
    <property type="entry name" value="DPBB_MltA-like"/>
    <property type="match status" value="1"/>
</dbReference>
<dbReference type="EMBL" id="MCFE01000559">
    <property type="protein sequence ID" value="ORX87018.1"/>
    <property type="molecule type" value="Genomic_DNA"/>
</dbReference>
<evidence type="ECO:0008006" key="4">
    <source>
        <dbReference type="Google" id="ProtNLM"/>
    </source>
</evidence>
<sequence>MLSKVVLLVVLCLALLQTSVLAKSVKMTYYWVAEESEHSGSKSVTIKTCSGKYIAKVSRSFAQAARMEGTARLNNGKVVNLDCDCHGGYSCFTTINQKRYPYGIGAKDNALKPYVSISANDIPIGTTLMVEQLKGLKMPNGQTHSGCVRVDDNGWSFGKNQIDFLVGSKKHYSQIDRKYGKRLDRVNIVRSSCHPK</sequence>
<organism evidence="2 3">
    <name type="scientific">Basidiobolus meristosporus CBS 931.73</name>
    <dbReference type="NCBI Taxonomy" id="1314790"/>
    <lineage>
        <taxon>Eukaryota</taxon>
        <taxon>Fungi</taxon>
        <taxon>Fungi incertae sedis</taxon>
        <taxon>Zoopagomycota</taxon>
        <taxon>Entomophthoromycotina</taxon>
        <taxon>Basidiobolomycetes</taxon>
        <taxon>Basidiobolales</taxon>
        <taxon>Basidiobolaceae</taxon>
        <taxon>Basidiobolus</taxon>
    </lineage>
</organism>
<reference evidence="2 3" key="1">
    <citation type="submission" date="2016-07" db="EMBL/GenBank/DDBJ databases">
        <title>Pervasive Adenine N6-methylation of Active Genes in Fungi.</title>
        <authorList>
            <consortium name="DOE Joint Genome Institute"/>
            <person name="Mondo S.J."/>
            <person name="Dannebaum R.O."/>
            <person name="Kuo R.C."/>
            <person name="Labutti K."/>
            <person name="Haridas S."/>
            <person name="Kuo A."/>
            <person name="Salamov A."/>
            <person name="Ahrendt S.R."/>
            <person name="Lipzen A."/>
            <person name="Sullivan W."/>
            <person name="Andreopoulos W.B."/>
            <person name="Clum A."/>
            <person name="Lindquist E."/>
            <person name="Daum C."/>
            <person name="Ramamoorthy G.K."/>
            <person name="Gryganskyi A."/>
            <person name="Culley D."/>
            <person name="Magnuson J.K."/>
            <person name="James T.Y."/>
            <person name="O'Malley M.A."/>
            <person name="Stajich J.E."/>
            <person name="Spatafora J.W."/>
            <person name="Visel A."/>
            <person name="Grigoriev I.V."/>
        </authorList>
    </citation>
    <scope>NUCLEOTIDE SEQUENCE [LARGE SCALE GENOMIC DNA]</scope>
    <source>
        <strain evidence="2 3">CBS 931.73</strain>
    </source>
</reference>
<dbReference type="AlphaFoldDB" id="A0A1Y1XMQ8"/>
<evidence type="ECO:0000313" key="3">
    <source>
        <dbReference type="Proteomes" id="UP000193498"/>
    </source>
</evidence>
<feature type="signal peptide" evidence="1">
    <location>
        <begin position="1"/>
        <end position="22"/>
    </location>
</feature>
<gene>
    <name evidence="2" type="ORF">K493DRAFT_341558</name>
</gene>
<evidence type="ECO:0000256" key="1">
    <source>
        <dbReference type="SAM" id="SignalP"/>
    </source>
</evidence>
<keyword evidence="1" id="KW-0732">Signal</keyword>
<dbReference type="Proteomes" id="UP000193498">
    <property type="component" value="Unassembled WGS sequence"/>
</dbReference>
<comment type="caution">
    <text evidence="2">The sequence shown here is derived from an EMBL/GenBank/DDBJ whole genome shotgun (WGS) entry which is preliminary data.</text>
</comment>